<dbReference type="GO" id="GO:0016987">
    <property type="term" value="F:sigma factor activity"/>
    <property type="evidence" value="ECO:0007669"/>
    <property type="project" value="UniProtKB-KW"/>
</dbReference>
<evidence type="ECO:0000256" key="2">
    <source>
        <dbReference type="ARBA" id="ARBA00023015"/>
    </source>
</evidence>
<evidence type="ECO:0000259" key="7">
    <source>
        <dbReference type="Pfam" id="PF08281"/>
    </source>
</evidence>
<dbReference type="GO" id="GO:0003677">
    <property type="term" value="F:DNA binding"/>
    <property type="evidence" value="ECO:0007669"/>
    <property type="project" value="UniProtKB-KW"/>
</dbReference>
<dbReference type="EMBL" id="FMHV01000002">
    <property type="protein sequence ID" value="SCL15211.1"/>
    <property type="molecule type" value="Genomic_DNA"/>
</dbReference>
<dbReference type="Pfam" id="PF08281">
    <property type="entry name" value="Sigma70_r4_2"/>
    <property type="match status" value="1"/>
</dbReference>
<keyword evidence="5" id="KW-0804">Transcription</keyword>
<dbReference type="GO" id="GO:0006352">
    <property type="term" value="P:DNA-templated transcription initiation"/>
    <property type="evidence" value="ECO:0007669"/>
    <property type="project" value="InterPro"/>
</dbReference>
<dbReference type="CDD" id="cd06171">
    <property type="entry name" value="Sigma70_r4"/>
    <property type="match status" value="1"/>
</dbReference>
<accession>A0A1C6RDH9</accession>
<evidence type="ECO:0000313" key="8">
    <source>
        <dbReference type="EMBL" id="SCL15211.1"/>
    </source>
</evidence>
<dbReference type="NCBIfam" id="TIGR02937">
    <property type="entry name" value="sigma70-ECF"/>
    <property type="match status" value="1"/>
</dbReference>
<evidence type="ECO:0000256" key="5">
    <source>
        <dbReference type="ARBA" id="ARBA00023163"/>
    </source>
</evidence>
<dbReference type="RefSeq" id="WP_091336523.1">
    <property type="nucleotide sequence ID" value="NZ_FMHV01000002.1"/>
</dbReference>
<dbReference type="InterPro" id="IPR036388">
    <property type="entry name" value="WH-like_DNA-bd_sf"/>
</dbReference>
<evidence type="ECO:0000256" key="4">
    <source>
        <dbReference type="ARBA" id="ARBA00023125"/>
    </source>
</evidence>
<feature type="domain" description="RNA polymerase sigma-70 region 2" evidence="6">
    <location>
        <begin position="13"/>
        <end position="75"/>
    </location>
</feature>
<organism evidence="8 9">
    <name type="scientific">Micromonospora rhizosphaerae</name>
    <dbReference type="NCBI Taxonomy" id="568872"/>
    <lineage>
        <taxon>Bacteria</taxon>
        <taxon>Bacillati</taxon>
        <taxon>Actinomycetota</taxon>
        <taxon>Actinomycetes</taxon>
        <taxon>Micromonosporales</taxon>
        <taxon>Micromonosporaceae</taxon>
        <taxon>Micromonospora</taxon>
    </lineage>
</organism>
<dbReference type="InterPro" id="IPR014284">
    <property type="entry name" value="RNA_pol_sigma-70_dom"/>
</dbReference>
<dbReference type="InterPro" id="IPR007627">
    <property type="entry name" value="RNA_pol_sigma70_r2"/>
</dbReference>
<evidence type="ECO:0000256" key="1">
    <source>
        <dbReference type="ARBA" id="ARBA00010641"/>
    </source>
</evidence>
<dbReference type="SUPFAM" id="SSF88659">
    <property type="entry name" value="Sigma3 and sigma4 domains of RNA polymerase sigma factors"/>
    <property type="match status" value="1"/>
</dbReference>
<dbReference type="InterPro" id="IPR039425">
    <property type="entry name" value="RNA_pol_sigma-70-like"/>
</dbReference>
<dbReference type="PANTHER" id="PTHR43133">
    <property type="entry name" value="RNA POLYMERASE ECF-TYPE SIGMA FACTO"/>
    <property type="match status" value="1"/>
</dbReference>
<comment type="similarity">
    <text evidence="1">Belongs to the sigma-70 factor family. ECF subfamily.</text>
</comment>
<dbReference type="InterPro" id="IPR014325">
    <property type="entry name" value="RNA_pol_sigma-E_actinobac"/>
</dbReference>
<proteinExistence type="inferred from homology"/>
<evidence type="ECO:0000313" key="9">
    <source>
        <dbReference type="Proteomes" id="UP000199413"/>
    </source>
</evidence>
<evidence type="ECO:0000256" key="3">
    <source>
        <dbReference type="ARBA" id="ARBA00023082"/>
    </source>
</evidence>
<dbReference type="InterPro" id="IPR013249">
    <property type="entry name" value="RNA_pol_sigma70_r4_t2"/>
</dbReference>
<protein>
    <submittedName>
        <fullName evidence="8">RNA polymerase sigma-70 factor, sigma-E family</fullName>
    </submittedName>
</protein>
<gene>
    <name evidence="8" type="ORF">GA0070624_0652</name>
</gene>
<reference evidence="9" key="1">
    <citation type="submission" date="2016-06" db="EMBL/GenBank/DDBJ databases">
        <authorList>
            <person name="Varghese N."/>
            <person name="Submissions Spin"/>
        </authorList>
    </citation>
    <scope>NUCLEOTIDE SEQUENCE [LARGE SCALE GENOMIC DNA]</scope>
    <source>
        <strain evidence="9">DSM 45431</strain>
    </source>
</reference>
<dbReference type="Gene3D" id="1.10.1740.10">
    <property type="match status" value="1"/>
</dbReference>
<dbReference type="AlphaFoldDB" id="A0A1C6RDH9"/>
<dbReference type="InterPro" id="IPR013325">
    <property type="entry name" value="RNA_pol_sigma_r2"/>
</dbReference>
<dbReference type="Gene3D" id="1.10.10.10">
    <property type="entry name" value="Winged helix-like DNA-binding domain superfamily/Winged helix DNA-binding domain"/>
    <property type="match status" value="1"/>
</dbReference>
<dbReference type="NCBIfam" id="TIGR02983">
    <property type="entry name" value="SigE-fam_strep"/>
    <property type="match status" value="1"/>
</dbReference>
<dbReference type="OrthoDB" id="3783006at2"/>
<sequence>MGADIETELQSFVEARYLHLRRTAYLLCGDWHRAEDLVQTALARVVVAARRGTIDSLDAYARTVLARVYLDDRRRLPWWRERSLAEAAEQPEATSDHALSLTVLGALRALPPRQRAAVVLRYWEDRSTEETAEVLGVTTGTVKSQCAKALATLRGSLAGIRPQLSLNGGGEK</sequence>
<feature type="domain" description="RNA polymerase sigma factor 70 region 4 type 2" evidence="7">
    <location>
        <begin position="103"/>
        <end position="153"/>
    </location>
</feature>
<dbReference type="PANTHER" id="PTHR43133:SF50">
    <property type="entry name" value="ECF RNA POLYMERASE SIGMA FACTOR SIGM"/>
    <property type="match status" value="1"/>
</dbReference>
<keyword evidence="4" id="KW-0238">DNA-binding</keyword>
<dbReference type="Pfam" id="PF04542">
    <property type="entry name" value="Sigma70_r2"/>
    <property type="match status" value="1"/>
</dbReference>
<dbReference type="STRING" id="568872.GA0070624_0652"/>
<name>A0A1C6RDH9_9ACTN</name>
<dbReference type="SUPFAM" id="SSF88946">
    <property type="entry name" value="Sigma2 domain of RNA polymerase sigma factors"/>
    <property type="match status" value="1"/>
</dbReference>
<evidence type="ECO:0000259" key="6">
    <source>
        <dbReference type="Pfam" id="PF04542"/>
    </source>
</evidence>
<dbReference type="Proteomes" id="UP000199413">
    <property type="component" value="Unassembled WGS sequence"/>
</dbReference>
<dbReference type="InterPro" id="IPR013324">
    <property type="entry name" value="RNA_pol_sigma_r3/r4-like"/>
</dbReference>
<keyword evidence="9" id="KW-1185">Reference proteome</keyword>
<keyword evidence="3" id="KW-0731">Sigma factor</keyword>
<keyword evidence="2" id="KW-0805">Transcription regulation</keyword>